<dbReference type="EMBL" id="CAJVPP010023974">
    <property type="protein sequence ID" value="CAG8748566.1"/>
    <property type="molecule type" value="Genomic_DNA"/>
</dbReference>
<dbReference type="AlphaFoldDB" id="A0A9N9NN67"/>
<name>A0A9N9NN67_FUNMO</name>
<proteinExistence type="predicted"/>
<gene>
    <name evidence="2" type="ORF">FMOSSE_LOCUS16522</name>
</gene>
<feature type="compositionally biased region" description="Polar residues" evidence="1">
    <location>
        <begin position="63"/>
        <end position="83"/>
    </location>
</feature>
<sequence>INVVENLLPSLGVIKSSKGKRSKNGEMYFNEFQTQFWLRLGKFPPEIFSSNDFSGGRSRNRYSHNPSSQTFNRQQHSLRSSGE</sequence>
<comment type="caution">
    <text evidence="2">The sequence shown here is derived from an EMBL/GenBank/DDBJ whole genome shotgun (WGS) entry which is preliminary data.</text>
</comment>
<accession>A0A9N9NN67</accession>
<evidence type="ECO:0000313" key="3">
    <source>
        <dbReference type="Proteomes" id="UP000789375"/>
    </source>
</evidence>
<organism evidence="2 3">
    <name type="scientific">Funneliformis mosseae</name>
    <name type="common">Endomycorrhizal fungus</name>
    <name type="synonym">Glomus mosseae</name>
    <dbReference type="NCBI Taxonomy" id="27381"/>
    <lineage>
        <taxon>Eukaryota</taxon>
        <taxon>Fungi</taxon>
        <taxon>Fungi incertae sedis</taxon>
        <taxon>Mucoromycota</taxon>
        <taxon>Glomeromycotina</taxon>
        <taxon>Glomeromycetes</taxon>
        <taxon>Glomerales</taxon>
        <taxon>Glomeraceae</taxon>
        <taxon>Funneliformis</taxon>
    </lineage>
</organism>
<evidence type="ECO:0000313" key="2">
    <source>
        <dbReference type="EMBL" id="CAG8748566.1"/>
    </source>
</evidence>
<reference evidence="2" key="1">
    <citation type="submission" date="2021-06" db="EMBL/GenBank/DDBJ databases">
        <authorList>
            <person name="Kallberg Y."/>
            <person name="Tangrot J."/>
            <person name="Rosling A."/>
        </authorList>
    </citation>
    <scope>NUCLEOTIDE SEQUENCE</scope>
    <source>
        <strain evidence="2">87-6 pot B 2015</strain>
    </source>
</reference>
<feature type="region of interest" description="Disordered" evidence="1">
    <location>
        <begin position="51"/>
        <end position="83"/>
    </location>
</feature>
<feature type="non-terminal residue" evidence="2">
    <location>
        <position position="1"/>
    </location>
</feature>
<protein>
    <submittedName>
        <fullName evidence="2">64_t:CDS:1</fullName>
    </submittedName>
</protein>
<feature type="non-terminal residue" evidence="2">
    <location>
        <position position="83"/>
    </location>
</feature>
<keyword evidence="3" id="KW-1185">Reference proteome</keyword>
<evidence type="ECO:0000256" key="1">
    <source>
        <dbReference type="SAM" id="MobiDB-lite"/>
    </source>
</evidence>
<dbReference type="Proteomes" id="UP000789375">
    <property type="component" value="Unassembled WGS sequence"/>
</dbReference>